<proteinExistence type="predicted"/>
<gene>
    <name evidence="2" type="ORF">K503DRAFT_862755</name>
</gene>
<name>A0A1B7NDF8_9AGAM</name>
<keyword evidence="3" id="KW-1185">Reference proteome</keyword>
<evidence type="ECO:0000313" key="2">
    <source>
        <dbReference type="EMBL" id="OAX42878.1"/>
    </source>
</evidence>
<dbReference type="Proteomes" id="UP000092154">
    <property type="component" value="Unassembled WGS sequence"/>
</dbReference>
<accession>A0A1B7NDF8</accession>
<reference evidence="2 3" key="1">
    <citation type="submission" date="2016-06" db="EMBL/GenBank/DDBJ databases">
        <title>Comparative genomics of the ectomycorrhizal sister species Rhizopogon vinicolor and Rhizopogon vesiculosus (Basidiomycota: Boletales) reveals a divergence of the mating type B locus.</title>
        <authorList>
            <consortium name="DOE Joint Genome Institute"/>
            <person name="Mujic A.B."/>
            <person name="Kuo A."/>
            <person name="Tritt A."/>
            <person name="Lipzen A."/>
            <person name="Chen C."/>
            <person name="Johnson J."/>
            <person name="Sharma A."/>
            <person name="Barry K."/>
            <person name="Grigoriev I.V."/>
            <person name="Spatafora J.W."/>
        </authorList>
    </citation>
    <scope>NUCLEOTIDE SEQUENCE [LARGE SCALE GENOMIC DNA]</scope>
    <source>
        <strain evidence="2 3">AM-OR11-026</strain>
    </source>
</reference>
<dbReference type="OrthoDB" id="3270501at2759"/>
<dbReference type="InParanoid" id="A0A1B7NDF8"/>
<organism evidence="2 3">
    <name type="scientific">Rhizopogon vinicolor AM-OR11-026</name>
    <dbReference type="NCBI Taxonomy" id="1314800"/>
    <lineage>
        <taxon>Eukaryota</taxon>
        <taxon>Fungi</taxon>
        <taxon>Dikarya</taxon>
        <taxon>Basidiomycota</taxon>
        <taxon>Agaricomycotina</taxon>
        <taxon>Agaricomycetes</taxon>
        <taxon>Agaricomycetidae</taxon>
        <taxon>Boletales</taxon>
        <taxon>Suillineae</taxon>
        <taxon>Rhizopogonaceae</taxon>
        <taxon>Rhizopogon</taxon>
    </lineage>
</organism>
<dbReference type="AlphaFoldDB" id="A0A1B7NDF8"/>
<evidence type="ECO:0000313" key="3">
    <source>
        <dbReference type="Proteomes" id="UP000092154"/>
    </source>
</evidence>
<feature type="region of interest" description="Disordered" evidence="1">
    <location>
        <begin position="19"/>
        <end position="52"/>
    </location>
</feature>
<sequence length="109" mass="12440">MLDLAELRLHLRDEYMRRGSAKDRLRRSRRIIPDPLPTQHKDTPASSNETTPEIVPETRDFDLDGDESSLTSIAAALDVKWVEMPPTIMTGWKERSARESDPGRDDVLP</sequence>
<dbReference type="EMBL" id="KV448148">
    <property type="protein sequence ID" value="OAX42878.1"/>
    <property type="molecule type" value="Genomic_DNA"/>
</dbReference>
<evidence type="ECO:0000256" key="1">
    <source>
        <dbReference type="SAM" id="MobiDB-lite"/>
    </source>
</evidence>
<protein>
    <submittedName>
        <fullName evidence="2">Uncharacterized protein</fullName>
    </submittedName>
</protein>